<dbReference type="Gene3D" id="2.60.40.150">
    <property type="entry name" value="C2 domain"/>
    <property type="match status" value="1"/>
</dbReference>
<dbReference type="GO" id="GO:0005509">
    <property type="term" value="F:calcium ion binding"/>
    <property type="evidence" value="ECO:0007669"/>
    <property type="project" value="TreeGrafter"/>
</dbReference>
<dbReference type="Pfam" id="PF00168">
    <property type="entry name" value="C2"/>
    <property type="match status" value="1"/>
</dbReference>
<dbReference type="WBParaSite" id="HNAJ_0000486601-mRNA-1">
    <property type="protein sequence ID" value="HNAJ_0000486601-mRNA-1"/>
    <property type="gene ID" value="HNAJ_0000486601"/>
</dbReference>
<reference evidence="7" key="1">
    <citation type="submission" date="2017-02" db="UniProtKB">
        <authorList>
            <consortium name="WormBaseParasite"/>
        </authorList>
    </citation>
    <scope>IDENTIFICATION</scope>
</reference>
<dbReference type="AlphaFoldDB" id="A0A0R3TCS7"/>
<dbReference type="Proteomes" id="UP000278807">
    <property type="component" value="Unassembled WGS sequence"/>
</dbReference>
<evidence type="ECO:0000256" key="3">
    <source>
        <dbReference type="SAM" id="Phobius"/>
    </source>
</evidence>
<dbReference type="InterPro" id="IPR035892">
    <property type="entry name" value="C2_domain_sf"/>
</dbReference>
<evidence type="ECO:0000313" key="7">
    <source>
        <dbReference type="WBParaSite" id="HNAJ_0000486601-mRNA-1"/>
    </source>
</evidence>
<evidence type="ECO:0000313" key="6">
    <source>
        <dbReference type="Proteomes" id="UP000278807"/>
    </source>
</evidence>
<dbReference type="PROSITE" id="PS50004">
    <property type="entry name" value="C2"/>
    <property type="match status" value="1"/>
</dbReference>
<dbReference type="InterPro" id="IPR000008">
    <property type="entry name" value="C2_dom"/>
</dbReference>
<feature type="transmembrane region" description="Helical" evidence="3">
    <location>
        <begin position="325"/>
        <end position="354"/>
    </location>
</feature>
<protein>
    <submittedName>
        <fullName evidence="7">C2 domain-containing protein</fullName>
    </submittedName>
</protein>
<evidence type="ECO:0000313" key="5">
    <source>
        <dbReference type="EMBL" id="VDO00724.1"/>
    </source>
</evidence>
<evidence type="ECO:0000256" key="2">
    <source>
        <dbReference type="ARBA" id="ARBA00022837"/>
    </source>
</evidence>
<dbReference type="OrthoDB" id="6249568at2759"/>
<name>A0A0R3TCS7_RODNA</name>
<dbReference type="EMBL" id="UZAE01003751">
    <property type="protein sequence ID" value="VDO00724.1"/>
    <property type="molecule type" value="Genomic_DNA"/>
</dbReference>
<organism evidence="7">
    <name type="scientific">Rodentolepis nana</name>
    <name type="common">Dwarf tapeworm</name>
    <name type="synonym">Hymenolepis nana</name>
    <dbReference type="NCBI Taxonomy" id="102285"/>
    <lineage>
        <taxon>Eukaryota</taxon>
        <taxon>Metazoa</taxon>
        <taxon>Spiralia</taxon>
        <taxon>Lophotrochozoa</taxon>
        <taxon>Platyhelminthes</taxon>
        <taxon>Cestoda</taxon>
        <taxon>Eucestoda</taxon>
        <taxon>Cyclophyllidea</taxon>
        <taxon>Hymenolepididae</taxon>
        <taxon>Rodentolepis</taxon>
    </lineage>
</organism>
<dbReference type="SUPFAM" id="SSF49562">
    <property type="entry name" value="C2 domain (Calcium/lipid-binding domain, CaLB)"/>
    <property type="match status" value="1"/>
</dbReference>
<keyword evidence="3" id="KW-0812">Transmembrane</keyword>
<evidence type="ECO:0000256" key="1">
    <source>
        <dbReference type="ARBA" id="ARBA00022723"/>
    </source>
</evidence>
<accession>A0A0R3TCS7</accession>
<keyword evidence="2" id="KW-0106">Calcium</keyword>
<keyword evidence="6" id="KW-1185">Reference proteome</keyword>
<keyword evidence="1" id="KW-0479">Metal-binding</keyword>
<gene>
    <name evidence="5" type="ORF">HNAJ_LOCUS4864</name>
</gene>
<keyword evidence="3" id="KW-1133">Transmembrane helix</keyword>
<dbReference type="STRING" id="102285.A0A0R3TCS7"/>
<keyword evidence="3" id="KW-0472">Membrane</keyword>
<dbReference type="GO" id="GO:0046928">
    <property type="term" value="P:regulation of neurotransmitter secretion"/>
    <property type="evidence" value="ECO:0007669"/>
    <property type="project" value="TreeGrafter"/>
</dbReference>
<reference evidence="5 6" key="2">
    <citation type="submission" date="2018-11" db="EMBL/GenBank/DDBJ databases">
        <authorList>
            <consortium name="Pathogen Informatics"/>
        </authorList>
    </citation>
    <scope>NUCLEOTIDE SEQUENCE [LARGE SCALE GENOMIC DNA]</scope>
</reference>
<sequence>MRVQTQTVRKTLNPKWDKVFVFPVTDVHSVLYITVFDDEKGKSEFLGRIAIPLMKVRNYERSWYALKNADLTERSRGSILLEFFFVYNHFKAAWRTLNPIEPCLKHPIRPQKYKKLSSDYKNAMQVNVTRLKVLFKPLLDVIQYVDLVCSWENPWLTIGVLIVYNAVVWNFQPYMIPLGMIIGILILRQTSKNPHLLDMISSAKCLLGVGASNLGSSLCRSKVLACENSQRTDGAKKNASLNSFFDCENNVLINTELLYSLTNEYPSDDELMELARQNPVPRESNRAKKKFNAIMEVVGDLPQIMDLIASGFEKTLGLFEWQVPWLTWFSLLFLVIYTLILYFVPLRAVLCIIVTAM</sequence>
<dbReference type="GO" id="GO:0030672">
    <property type="term" value="C:synaptic vesicle membrane"/>
    <property type="evidence" value="ECO:0007669"/>
    <property type="project" value="TreeGrafter"/>
</dbReference>
<dbReference type="SMART" id="SM00239">
    <property type="entry name" value="C2"/>
    <property type="match status" value="1"/>
</dbReference>
<proteinExistence type="predicted"/>
<evidence type="ECO:0000259" key="4">
    <source>
        <dbReference type="PROSITE" id="PS50004"/>
    </source>
</evidence>
<dbReference type="PANTHER" id="PTHR45911:SF4">
    <property type="entry name" value="MULTIPLE C2 AND TRANSMEMBRANE DOMAIN-CONTAINING PROTEIN"/>
    <property type="match status" value="1"/>
</dbReference>
<dbReference type="PANTHER" id="PTHR45911">
    <property type="entry name" value="C2 DOMAIN-CONTAINING PROTEIN"/>
    <property type="match status" value="1"/>
</dbReference>
<feature type="domain" description="C2" evidence="4">
    <location>
        <begin position="1"/>
        <end position="66"/>
    </location>
</feature>